<evidence type="ECO:0000313" key="4">
    <source>
        <dbReference type="Proteomes" id="UP000539075"/>
    </source>
</evidence>
<dbReference type="Pfam" id="PF01381">
    <property type="entry name" value="HTH_3"/>
    <property type="match status" value="1"/>
</dbReference>
<sequence>MKERSNSLTQTVGQAICLRRKALAMSQEELAEKVGIGQQSLSRMEQGKIAPKFERLQLFADALQCRVVDLFLAPESSADACAESLANLLRPLSEEQRAFVHQYTTQLVQFLRKMAKA</sequence>
<protein>
    <submittedName>
        <fullName evidence="3">Transcriptional regulator with XRE-family HTH domain</fullName>
    </submittedName>
</protein>
<proteinExistence type="predicted"/>
<dbReference type="GO" id="GO:0003700">
    <property type="term" value="F:DNA-binding transcription factor activity"/>
    <property type="evidence" value="ECO:0007669"/>
    <property type="project" value="TreeGrafter"/>
</dbReference>
<dbReference type="RefSeq" id="WP_343060138.1">
    <property type="nucleotide sequence ID" value="NZ_JACHGO010000004.1"/>
</dbReference>
<dbReference type="GO" id="GO:0005829">
    <property type="term" value="C:cytosol"/>
    <property type="evidence" value="ECO:0007669"/>
    <property type="project" value="TreeGrafter"/>
</dbReference>
<dbReference type="PROSITE" id="PS50943">
    <property type="entry name" value="HTH_CROC1"/>
    <property type="match status" value="1"/>
</dbReference>
<dbReference type="SUPFAM" id="SSF47413">
    <property type="entry name" value="lambda repressor-like DNA-binding domains"/>
    <property type="match status" value="1"/>
</dbReference>
<organism evidence="3 4">
    <name type="scientific">Desulfovibrio intestinalis</name>
    <dbReference type="NCBI Taxonomy" id="58621"/>
    <lineage>
        <taxon>Bacteria</taxon>
        <taxon>Pseudomonadati</taxon>
        <taxon>Thermodesulfobacteriota</taxon>
        <taxon>Desulfovibrionia</taxon>
        <taxon>Desulfovibrionales</taxon>
        <taxon>Desulfovibrionaceae</taxon>
        <taxon>Desulfovibrio</taxon>
    </lineage>
</organism>
<feature type="domain" description="HTH cro/C1-type" evidence="2">
    <location>
        <begin position="20"/>
        <end position="70"/>
    </location>
</feature>
<evidence type="ECO:0000313" key="3">
    <source>
        <dbReference type="EMBL" id="MBB5143660.1"/>
    </source>
</evidence>
<evidence type="ECO:0000259" key="2">
    <source>
        <dbReference type="PROSITE" id="PS50943"/>
    </source>
</evidence>
<dbReference type="InterPro" id="IPR001387">
    <property type="entry name" value="Cro/C1-type_HTH"/>
</dbReference>
<dbReference type="CDD" id="cd00093">
    <property type="entry name" value="HTH_XRE"/>
    <property type="match status" value="1"/>
</dbReference>
<keyword evidence="1" id="KW-0238">DNA-binding</keyword>
<dbReference type="InterPro" id="IPR010982">
    <property type="entry name" value="Lambda_DNA-bd_dom_sf"/>
</dbReference>
<accession>A0A7W8FGD1</accession>
<dbReference type="GO" id="GO:0003677">
    <property type="term" value="F:DNA binding"/>
    <property type="evidence" value="ECO:0007669"/>
    <property type="project" value="UniProtKB-KW"/>
</dbReference>
<dbReference type="InterPro" id="IPR050807">
    <property type="entry name" value="TransReg_Diox_bact_type"/>
</dbReference>
<name>A0A7W8FGD1_9BACT</name>
<comment type="caution">
    <text evidence="3">The sequence shown here is derived from an EMBL/GenBank/DDBJ whole genome shotgun (WGS) entry which is preliminary data.</text>
</comment>
<gene>
    <name evidence="3" type="ORF">HNQ38_001757</name>
</gene>
<keyword evidence="4" id="KW-1185">Reference proteome</keyword>
<dbReference type="SMART" id="SM00530">
    <property type="entry name" value="HTH_XRE"/>
    <property type="match status" value="1"/>
</dbReference>
<dbReference type="PANTHER" id="PTHR46797">
    <property type="entry name" value="HTH-TYPE TRANSCRIPTIONAL REGULATOR"/>
    <property type="match status" value="1"/>
</dbReference>
<dbReference type="Proteomes" id="UP000539075">
    <property type="component" value="Unassembled WGS sequence"/>
</dbReference>
<dbReference type="EMBL" id="JACHGO010000004">
    <property type="protein sequence ID" value="MBB5143660.1"/>
    <property type="molecule type" value="Genomic_DNA"/>
</dbReference>
<dbReference type="Gene3D" id="1.10.260.40">
    <property type="entry name" value="lambda repressor-like DNA-binding domains"/>
    <property type="match status" value="1"/>
</dbReference>
<evidence type="ECO:0000256" key="1">
    <source>
        <dbReference type="ARBA" id="ARBA00023125"/>
    </source>
</evidence>
<dbReference type="AlphaFoldDB" id="A0A7W8FGD1"/>
<dbReference type="PANTHER" id="PTHR46797:SF1">
    <property type="entry name" value="METHYLPHOSPHONATE SYNTHASE"/>
    <property type="match status" value="1"/>
</dbReference>
<reference evidence="3 4" key="1">
    <citation type="submission" date="2020-08" db="EMBL/GenBank/DDBJ databases">
        <title>Genomic Encyclopedia of Type Strains, Phase IV (KMG-IV): sequencing the most valuable type-strain genomes for metagenomic binning, comparative biology and taxonomic classification.</title>
        <authorList>
            <person name="Goeker M."/>
        </authorList>
    </citation>
    <scope>NUCLEOTIDE SEQUENCE [LARGE SCALE GENOMIC DNA]</scope>
    <source>
        <strain evidence="3 4">DSM 11275</strain>
    </source>
</reference>